<keyword evidence="2" id="KW-1133">Transmembrane helix</keyword>
<dbReference type="Gene3D" id="3.40.50.1820">
    <property type="entry name" value="alpha/beta hydrolase"/>
    <property type="match status" value="1"/>
</dbReference>
<evidence type="ECO:0000313" key="3">
    <source>
        <dbReference type="EMBL" id="MBN7814387.1"/>
    </source>
</evidence>
<feature type="transmembrane region" description="Helical" evidence="2">
    <location>
        <begin position="142"/>
        <end position="162"/>
    </location>
</feature>
<feature type="transmembrane region" description="Helical" evidence="2">
    <location>
        <begin position="111"/>
        <end position="130"/>
    </location>
</feature>
<feature type="region of interest" description="Disordered" evidence="1">
    <location>
        <begin position="651"/>
        <end position="713"/>
    </location>
</feature>
<accession>A0ABS3CB94</accession>
<dbReference type="EMBL" id="JAFKCU010000001">
    <property type="protein sequence ID" value="MBN7814387.1"/>
    <property type="molecule type" value="Genomic_DNA"/>
</dbReference>
<dbReference type="Pfam" id="PF07224">
    <property type="entry name" value="Chlorophyllase"/>
    <property type="match status" value="1"/>
</dbReference>
<feature type="compositionally biased region" description="Basic and acidic residues" evidence="1">
    <location>
        <begin position="691"/>
        <end position="707"/>
    </location>
</feature>
<feature type="transmembrane region" description="Helical" evidence="2">
    <location>
        <begin position="55"/>
        <end position="76"/>
    </location>
</feature>
<keyword evidence="2" id="KW-0472">Membrane</keyword>
<sequence length="815" mass="91989">MKKFFKKVGTWIKGKLNLIKPGTFAIKGAAIGLLILTLIVFLIEVIGMSINFKDSWLLVFGLLILIAVTLVSYLSVKLIKLIFSIPPLYKRVLIASFILLTLVRFGDDRYVIFMILVFSLFGAGIAMFWKGHFKKLSTPKKVVSILGFAVGIAGIGFLIYFGSIRGLEIDEQINAAKLTEDKVSQIEAPAPSANGNFQITTFTYGSGKDIRREEFAEGVTYQTESVDGRAFIDNWAKFSGWWREKYWGFDEKELPLNARVWMPEGTGPFPLVLVVHGNHPMQDFSDPGYDYLGEFLASKGMILASVDENFINGSWTDLFGRLEKENDARGWLLLEHLRVWDEWNKNESHPLFGKVDMDKIALMGHSRGGEAVGHAAMLNALEYYPDDASIKLGYHFNIKGIVAIAPVDGQYKPGGSGTKFENVNYLSLHGAQDADVTSFAGAAQYERIKFTDSTYHFKSLIYISGANHGQFNTSWGDNDILATFKGVLNREQLMPASEQEEIAKVYIGAFLEASLNQREEYLPLFLDPRKGKDWLPESIYLSQFEDSNTQVWANFDEDFELTTITTGGKADADNLTVWREAEIDMEYGKKGSRAVYLGWNYKKLNEGIDTLWKDGAKPSIPDSVLASYTITLDSMSFRPDSTSILTFSLAESTESSNPKSGGKWKNENDSNEEEEELNEEKENEAEIEENNEAKSEDKKDEEKEKTPDPPLDFNIILVDESGEEIKFLLSNFSHLQRQIKSRVLKIDFLDKKDHSENIFQTYVFDLEKLRSENPNFTPSLLKEIKFEFDQNESGVVILDQLGITKNKFGKALNHL</sequence>
<evidence type="ECO:0000256" key="2">
    <source>
        <dbReference type="SAM" id="Phobius"/>
    </source>
</evidence>
<dbReference type="PANTHER" id="PTHR33428:SF14">
    <property type="entry name" value="CARBOXYLESTERASE TYPE B DOMAIN-CONTAINING PROTEIN"/>
    <property type="match status" value="1"/>
</dbReference>
<dbReference type="InterPro" id="IPR029058">
    <property type="entry name" value="AB_hydrolase_fold"/>
</dbReference>
<dbReference type="InterPro" id="IPR017395">
    <property type="entry name" value="Chlorophyllase-like"/>
</dbReference>
<keyword evidence="4" id="KW-1185">Reference proteome</keyword>
<evidence type="ECO:0000256" key="1">
    <source>
        <dbReference type="SAM" id="MobiDB-lite"/>
    </source>
</evidence>
<protein>
    <recommendedName>
        <fullName evidence="5">Chlorophyllase-like protein</fullName>
    </recommendedName>
</protein>
<feature type="transmembrane region" description="Helical" evidence="2">
    <location>
        <begin position="21"/>
        <end position="43"/>
    </location>
</feature>
<name>A0ABS3CB94_9BACT</name>
<proteinExistence type="predicted"/>
<dbReference type="SUPFAM" id="SSF53474">
    <property type="entry name" value="alpha/beta-Hydrolases"/>
    <property type="match status" value="1"/>
</dbReference>
<reference evidence="3 4" key="1">
    <citation type="submission" date="2021-03" db="EMBL/GenBank/DDBJ databases">
        <title>novel species isolated from a fishpond in China.</title>
        <authorList>
            <person name="Lu H."/>
            <person name="Cai Z."/>
        </authorList>
    </citation>
    <scope>NUCLEOTIDE SEQUENCE [LARGE SCALE GENOMIC DNA]</scope>
    <source>
        <strain evidence="3 4">YJ13C</strain>
    </source>
</reference>
<gene>
    <name evidence="3" type="ORF">J0A69_03050</name>
</gene>
<feature type="compositionally biased region" description="Acidic residues" evidence="1">
    <location>
        <begin position="669"/>
        <end position="690"/>
    </location>
</feature>
<dbReference type="Proteomes" id="UP000664480">
    <property type="component" value="Unassembled WGS sequence"/>
</dbReference>
<evidence type="ECO:0008006" key="5">
    <source>
        <dbReference type="Google" id="ProtNLM"/>
    </source>
</evidence>
<evidence type="ECO:0000313" key="4">
    <source>
        <dbReference type="Proteomes" id="UP000664480"/>
    </source>
</evidence>
<organism evidence="3 4">
    <name type="scientific">Algoriphagus pacificus</name>
    <dbReference type="NCBI Taxonomy" id="2811234"/>
    <lineage>
        <taxon>Bacteria</taxon>
        <taxon>Pseudomonadati</taxon>
        <taxon>Bacteroidota</taxon>
        <taxon>Cytophagia</taxon>
        <taxon>Cytophagales</taxon>
        <taxon>Cyclobacteriaceae</taxon>
        <taxon>Algoriphagus</taxon>
    </lineage>
</organism>
<keyword evidence="2" id="KW-0812">Transmembrane</keyword>
<comment type="caution">
    <text evidence="3">The sequence shown here is derived from an EMBL/GenBank/DDBJ whole genome shotgun (WGS) entry which is preliminary data.</text>
</comment>
<dbReference type="RefSeq" id="WP_206585035.1">
    <property type="nucleotide sequence ID" value="NZ_JAFKCU010000001.1"/>
</dbReference>
<feature type="transmembrane region" description="Helical" evidence="2">
    <location>
        <begin position="88"/>
        <end position="105"/>
    </location>
</feature>
<dbReference type="PANTHER" id="PTHR33428">
    <property type="entry name" value="CHLOROPHYLLASE-2, CHLOROPLASTIC"/>
    <property type="match status" value="1"/>
</dbReference>